<dbReference type="InterPro" id="IPR036465">
    <property type="entry name" value="vWFA_dom_sf"/>
</dbReference>
<dbReference type="Proteomes" id="UP000235658">
    <property type="component" value="Unassembled WGS sequence"/>
</dbReference>
<dbReference type="PROSITE" id="PS50234">
    <property type="entry name" value="VWFA"/>
    <property type="match status" value="1"/>
</dbReference>
<protein>
    <recommendedName>
        <fullName evidence="1">VWFA domain-containing protein</fullName>
    </recommendedName>
</protein>
<gene>
    <name evidence="2" type="ORF">CJ192_00155</name>
</gene>
<dbReference type="PANTHER" id="PTHR41248:SF1">
    <property type="entry name" value="NORD PROTEIN"/>
    <property type="match status" value="1"/>
</dbReference>
<dbReference type="RefSeq" id="WP_102197304.1">
    <property type="nucleotide sequence ID" value="NZ_PNHP01000001.1"/>
</dbReference>
<sequence length="575" mass="68136">MTDTFEKLRAMNVIWDFADDYKIFPKSFYPMDKNYKNIIEGYKFKNFKLDLFSSFFSYLKKDNPFFEEFKNITLLLLEDLSYRKLEKTNLVIKDLRKSYAKNILDKYQYKKDTDNVYEQIEKAYYGKVFNKPITEAELVRNFYGELFSIDTYKSSQIIDRLNKLFKKYFLFERFDQYNELFDQMIKEEKPKNFDHEDLDESDIEKNIEDQFQIQSAEFNGYIYFEEKKEDMNKDIFIFEKSDDDSDKREDSFIEDFYGKLSISKKRQELLEKELAKGIHKSKKLYFTKGEYTDSPNARFNQKVRKKQREKTKEYIEKNLSINNRAVNELTRTITNSLANYEEDELYRKNYGLLDSVNVWKAPVLNESKVFFSNNKDPKPKFQLDLLIDGSASQIKRQNLVANQAFIIANAMDKVNIPIRVSSFSTLRDYTVFNMYRDFKDKGKNENIYDFFASGANRDGLAFKTIHKLISEDKNENVRKILIILSDGRPNDEKHNINTVNAKIKDQYVDKKAVDDTAKEIRALKNDGIQVLGVFTGEDEDIENAKLIYGSDFCRIKNLDNFSKIVSIYMKNLIAN</sequence>
<dbReference type="InterPro" id="IPR002035">
    <property type="entry name" value="VWF_A"/>
</dbReference>
<evidence type="ECO:0000313" key="3">
    <source>
        <dbReference type="Proteomes" id="UP000235658"/>
    </source>
</evidence>
<name>A0A2N6UJY4_9FIRM</name>
<proteinExistence type="predicted"/>
<evidence type="ECO:0000259" key="1">
    <source>
        <dbReference type="PROSITE" id="PS50234"/>
    </source>
</evidence>
<dbReference type="Gene3D" id="3.40.50.410">
    <property type="entry name" value="von Willebrand factor, type A domain"/>
    <property type="match status" value="1"/>
</dbReference>
<comment type="caution">
    <text evidence="2">The sequence shown here is derived from an EMBL/GenBank/DDBJ whole genome shotgun (WGS) entry which is preliminary data.</text>
</comment>
<organism evidence="2 3">
    <name type="scientific">Anaerococcus hydrogenalis</name>
    <dbReference type="NCBI Taxonomy" id="33029"/>
    <lineage>
        <taxon>Bacteria</taxon>
        <taxon>Bacillati</taxon>
        <taxon>Bacillota</taxon>
        <taxon>Tissierellia</taxon>
        <taxon>Tissierellales</taxon>
        <taxon>Peptoniphilaceae</taxon>
        <taxon>Anaerococcus</taxon>
    </lineage>
</organism>
<evidence type="ECO:0000313" key="2">
    <source>
        <dbReference type="EMBL" id="PMC82182.1"/>
    </source>
</evidence>
<feature type="domain" description="VWFA" evidence="1">
    <location>
        <begin position="382"/>
        <end position="572"/>
    </location>
</feature>
<dbReference type="InterPro" id="IPR051928">
    <property type="entry name" value="NorD/CobT"/>
</dbReference>
<dbReference type="EMBL" id="PNHP01000001">
    <property type="protein sequence ID" value="PMC82182.1"/>
    <property type="molecule type" value="Genomic_DNA"/>
</dbReference>
<dbReference type="AlphaFoldDB" id="A0A2N6UJY4"/>
<dbReference type="PANTHER" id="PTHR41248">
    <property type="entry name" value="NORD PROTEIN"/>
    <property type="match status" value="1"/>
</dbReference>
<dbReference type="SUPFAM" id="SSF53300">
    <property type="entry name" value="vWA-like"/>
    <property type="match status" value="1"/>
</dbReference>
<dbReference type="GeneID" id="84577588"/>
<accession>A0A2N6UJY4</accession>
<dbReference type="SMART" id="SM00327">
    <property type="entry name" value="VWA"/>
    <property type="match status" value="1"/>
</dbReference>
<reference evidence="2 3" key="1">
    <citation type="submission" date="2017-09" db="EMBL/GenBank/DDBJ databases">
        <title>Bacterial strain isolated from the female urinary microbiota.</title>
        <authorList>
            <person name="Thomas-White K."/>
            <person name="Kumar N."/>
            <person name="Forster S."/>
            <person name="Putonti C."/>
            <person name="Lawley T."/>
            <person name="Wolfe A.J."/>
        </authorList>
    </citation>
    <scope>NUCLEOTIDE SEQUENCE [LARGE SCALE GENOMIC DNA]</scope>
    <source>
        <strain evidence="2 3">UMB0204</strain>
    </source>
</reference>